<dbReference type="eggNOG" id="KOG2504">
    <property type="taxonomic scope" value="Eukaryota"/>
</dbReference>
<dbReference type="GO" id="GO:0016020">
    <property type="term" value="C:membrane"/>
    <property type="evidence" value="ECO:0007669"/>
    <property type="project" value="UniProtKB-SubCell"/>
</dbReference>
<feature type="transmembrane region" description="Helical" evidence="3">
    <location>
        <begin position="140"/>
        <end position="162"/>
    </location>
</feature>
<evidence type="ECO:0000313" key="5">
    <source>
        <dbReference type="EMBL" id="EEY21135.1"/>
    </source>
</evidence>
<evidence type="ECO:0000256" key="3">
    <source>
        <dbReference type="SAM" id="Phobius"/>
    </source>
</evidence>
<evidence type="ECO:0000313" key="6">
    <source>
        <dbReference type="Proteomes" id="UP000008698"/>
    </source>
</evidence>
<keyword evidence="3" id="KW-0472">Membrane</keyword>
<dbReference type="RefSeq" id="XP_003002674.1">
    <property type="nucleotide sequence ID" value="XM_003002628.1"/>
</dbReference>
<dbReference type="EMBL" id="DS985222">
    <property type="protein sequence ID" value="EEY21135.1"/>
    <property type="molecule type" value="Genomic_DNA"/>
</dbReference>
<dbReference type="AlphaFoldDB" id="C9SQL0"/>
<feature type="transmembrane region" description="Helical" evidence="3">
    <location>
        <begin position="46"/>
        <end position="68"/>
    </location>
</feature>
<evidence type="ECO:0000256" key="2">
    <source>
        <dbReference type="ARBA" id="ARBA00006727"/>
    </source>
</evidence>
<dbReference type="PANTHER" id="PTHR11360:SF230">
    <property type="entry name" value="MONOCARBOXYLATE TRANSPORTER, PUTATIVE (AFU_ORTHOLOGUE AFUA_2G12790)-RELATED"/>
    <property type="match status" value="1"/>
</dbReference>
<dbReference type="GeneID" id="9527675"/>
<evidence type="ECO:0000259" key="4">
    <source>
        <dbReference type="PROSITE" id="PS50850"/>
    </source>
</evidence>
<keyword evidence="3" id="KW-1133">Transmembrane helix</keyword>
<comment type="subcellular location">
    <subcellularLocation>
        <location evidence="1">Membrane</location>
        <topology evidence="1">Multi-pass membrane protein</topology>
    </subcellularLocation>
</comment>
<dbReference type="Proteomes" id="UP000008698">
    <property type="component" value="Unassembled WGS sequence"/>
</dbReference>
<feature type="domain" description="Major facilitator superfamily (MFS) profile" evidence="4">
    <location>
        <begin position="9"/>
        <end position="425"/>
    </location>
</feature>
<dbReference type="HOGENOM" id="CLU_001265_1_0_1"/>
<dbReference type="KEGG" id="val:VDBG_07245"/>
<gene>
    <name evidence="5" type="ORF">VDBG_07245</name>
</gene>
<feature type="transmembrane region" description="Helical" evidence="3">
    <location>
        <begin position="261"/>
        <end position="282"/>
    </location>
</feature>
<dbReference type="Pfam" id="PF07690">
    <property type="entry name" value="MFS_1"/>
    <property type="match status" value="1"/>
</dbReference>
<dbReference type="SUPFAM" id="SSF103473">
    <property type="entry name" value="MFS general substrate transporter"/>
    <property type="match status" value="1"/>
</dbReference>
<protein>
    <recommendedName>
        <fullName evidence="4">Major facilitator superfamily (MFS) profile domain-containing protein</fullName>
    </recommendedName>
</protein>
<feature type="transmembrane region" description="Helical" evidence="3">
    <location>
        <begin position="206"/>
        <end position="227"/>
    </location>
</feature>
<feature type="transmembrane region" description="Helical" evidence="3">
    <location>
        <begin position="174"/>
        <end position="194"/>
    </location>
</feature>
<keyword evidence="6" id="KW-1185">Reference proteome</keyword>
<comment type="similarity">
    <text evidence="2">Belongs to the major facilitator superfamily. Monocarboxylate porter (TC 2.A.1.13) family.</text>
</comment>
<proteinExistence type="inferred from homology"/>
<dbReference type="PROSITE" id="PS50850">
    <property type="entry name" value="MFS"/>
    <property type="match status" value="1"/>
</dbReference>
<organism evidence="6">
    <name type="scientific">Verticillium alfalfae (strain VaMs.102 / ATCC MYA-4576 / FGSC 10136)</name>
    <name type="common">Verticillium wilt of alfalfa</name>
    <name type="synonym">Verticillium albo-atrum</name>
    <dbReference type="NCBI Taxonomy" id="526221"/>
    <lineage>
        <taxon>Eukaryota</taxon>
        <taxon>Fungi</taxon>
        <taxon>Dikarya</taxon>
        <taxon>Ascomycota</taxon>
        <taxon>Pezizomycotina</taxon>
        <taxon>Sordariomycetes</taxon>
        <taxon>Hypocreomycetidae</taxon>
        <taxon>Glomerellales</taxon>
        <taxon>Plectosphaerellaceae</taxon>
        <taxon>Verticillium</taxon>
    </lineage>
</organism>
<feature type="transmembrane region" description="Helical" evidence="3">
    <location>
        <begin position="294"/>
        <end position="313"/>
    </location>
</feature>
<keyword evidence="3" id="KW-0812">Transmembrane</keyword>
<dbReference type="GO" id="GO:0022857">
    <property type="term" value="F:transmembrane transporter activity"/>
    <property type="evidence" value="ECO:0007669"/>
    <property type="project" value="InterPro"/>
</dbReference>
<dbReference type="Gene3D" id="1.20.1250.20">
    <property type="entry name" value="MFS general substrate transporter like domains"/>
    <property type="match status" value="1"/>
</dbReference>
<feature type="transmembrane region" description="Helical" evidence="3">
    <location>
        <begin position="320"/>
        <end position="343"/>
    </location>
</feature>
<feature type="transmembrane region" description="Helical" evidence="3">
    <location>
        <begin position="349"/>
        <end position="368"/>
    </location>
</feature>
<dbReference type="InterPro" id="IPR050327">
    <property type="entry name" value="Proton-linked_MCT"/>
</dbReference>
<dbReference type="InterPro" id="IPR036259">
    <property type="entry name" value="MFS_trans_sf"/>
</dbReference>
<dbReference type="OrthoDB" id="6499973at2759"/>
<feature type="transmembrane region" description="Helical" evidence="3">
    <location>
        <begin position="88"/>
        <end position="105"/>
    </location>
</feature>
<dbReference type="InterPro" id="IPR020846">
    <property type="entry name" value="MFS_dom"/>
</dbReference>
<accession>C9SQL0</accession>
<name>C9SQL0_VERA1</name>
<sequence length="425" mass="44953">MAHSNDKNNTASASAGALEAGLDPGLTSDSSDVSGVDNPDRDLGRLPWLCVAGSAMFLVCTFGFMQGIGTIQVYIQLNQLNDYTTRDIGWIVGLYTSLSLLLGLQAGPLMDRYGPRLLAPASAAMNISMVFLLAECTQYWHFMLCLGLLGGIGAATTTTVAISTISKLFTYRHGAAMGCAFSGSCLGGVFFPLILQAILPKWGWTWSIRVLAFIVTGLMVGGCLCYLPAARLIVKAESGTAPEYKASSVIPNLEPFRSLPFTFITLGYFLLGFAMFGINGLLPTFANRSGFTESAGYTLVALSNGFSLLGRLLPGIVSDYIGCFNVLLIMVPLTFICTASLFVPLDTSSIGPFYAFACLWGFGSGCIGKTCRSENFGRYYGEVLETSGHTAASGLFLAVVGLGGISVFVSKSLLVGSFTALTARA</sequence>
<evidence type="ECO:0000256" key="1">
    <source>
        <dbReference type="ARBA" id="ARBA00004141"/>
    </source>
</evidence>
<dbReference type="InterPro" id="IPR011701">
    <property type="entry name" value="MFS"/>
</dbReference>
<dbReference type="PANTHER" id="PTHR11360">
    <property type="entry name" value="MONOCARBOXYLATE TRANSPORTER"/>
    <property type="match status" value="1"/>
</dbReference>
<dbReference type="OMA" id="SVVMARW"/>
<feature type="transmembrane region" description="Helical" evidence="3">
    <location>
        <begin position="117"/>
        <end position="134"/>
    </location>
</feature>
<feature type="transmembrane region" description="Helical" evidence="3">
    <location>
        <begin position="389"/>
        <end position="409"/>
    </location>
</feature>
<reference evidence="6" key="1">
    <citation type="journal article" date="2011" name="PLoS Pathog.">
        <title>Comparative genomics yields insights into niche adaptation of plant vascular wilt pathogens.</title>
        <authorList>
            <person name="Klosterman S.J."/>
            <person name="Subbarao K.V."/>
            <person name="Kang S."/>
            <person name="Veronese P."/>
            <person name="Gold S.E."/>
            <person name="Thomma B.P.H.J."/>
            <person name="Chen Z."/>
            <person name="Henrissat B."/>
            <person name="Lee Y.-H."/>
            <person name="Park J."/>
            <person name="Garcia-Pedrajas M.D."/>
            <person name="Barbara D.J."/>
            <person name="Anchieta A."/>
            <person name="de Jonge R."/>
            <person name="Santhanam P."/>
            <person name="Maruthachalam K."/>
            <person name="Atallah Z."/>
            <person name="Amyotte S.G."/>
            <person name="Paz Z."/>
            <person name="Inderbitzin P."/>
            <person name="Hayes R.J."/>
            <person name="Heiman D.I."/>
            <person name="Young S."/>
            <person name="Zeng Q."/>
            <person name="Engels R."/>
            <person name="Galagan J."/>
            <person name="Cuomo C.A."/>
            <person name="Dobinson K.F."/>
            <person name="Ma L.-J."/>
        </authorList>
    </citation>
    <scope>NUCLEOTIDE SEQUENCE [LARGE SCALE GENOMIC DNA]</scope>
    <source>
        <strain evidence="6">VaMs.102 / ATCC MYA-4576 / FGSC 10136</strain>
    </source>
</reference>